<dbReference type="PROSITE" id="PS51372">
    <property type="entry name" value="PRD_2"/>
    <property type="match status" value="1"/>
</dbReference>
<sequence length="122" mass="14318">MEALLKDVQQRLKMSDEEFESYNMDVEHTEKILKEENIEFQPDFKLVFFSHMVSLAKRLKENIPLDCGDDCPEDEVDKEAIRVSERIIIPLAKKYSVELNRMEIVLAGIQLQLAMEMQKENN</sequence>
<dbReference type="EMBL" id="CP028102">
    <property type="protein sequence ID" value="AVQ17897.1"/>
    <property type="molecule type" value="Genomic_DNA"/>
</dbReference>
<gene>
    <name evidence="2" type="ORF">C4N19_01625</name>
</gene>
<dbReference type="GeneID" id="62762197"/>
<organism evidence="2 3">
    <name type="scientific">Fusobacterium mortiferum ATCC 9817</name>
    <dbReference type="NCBI Taxonomy" id="469616"/>
    <lineage>
        <taxon>Bacteria</taxon>
        <taxon>Fusobacteriati</taxon>
        <taxon>Fusobacteriota</taxon>
        <taxon>Fusobacteriia</taxon>
        <taxon>Fusobacteriales</taxon>
        <taxon>Fusobacteriaceae</taxon>
        <taxon>Fusobacterium</taxon>
    </lineage>
</organism>
<feature type="domain" description="PRD" evidence="1">
    <location>
        <begin position="13"/>
        <end position="121"/>
    </location>
</feature>
<dbReference type="SUPFAM" id="SSF63520">
    <property type="entry name" value="PTS-regulatory domain, PRD"/>
    <property type="match status" value="1"/>
</dbReference>
<proteinExistence type="predicted"/>
<dbReference type="InterPro" id="IPR036634">
    <property type="entry name" value="PRD_sf"/>
</dbReference>
<dbReference type="Pfam" id="PF00874">
    <property type="entry name" value="PRD"/>
    <property type="match status" value="1"/>
</dbReference>
<dbReference type="Gene3D" id="1.10.1790.10">
    <property type="entry name" value="PRD domain"/>
    <property type="match status" value="1"/>
</dbReference>
<dbReference type="RefSeq" id="WP_005885165.1">
    <property type="nucleotide sequence ID" value="NZ_CP028102.1"/>
</dbReference>
<dbReference type="InterPro" id="IPR011608">
    <property type="entry name" value="PRD"/>
</dbReference>
<evidence type="ECO:0000259" key="1">
    <source>
        <dbReference type="PROSITE" id="PS51372"/>
    </source>
</evidence>
<dbReference type="Proteomes" id="UP000240258">
    <property type="component" value="Chromosome"/>
</dbReference>
<name>A0ABN5J8E8_FUSMR</name>
<reference evidence="3" key="1">
    <citation type="journal article" date="2018" name="MSphere">
        <title>Fusobacterium Genomics Using MinION and Illumina Sequencing Enables Genome Completion and Correction.</title>
        <authorList>
            <person name="Todd S.M."/>
            <person name="Settlage R.E."/>
            <person name="Lahmers K.K."/>
            <person name="Slade D.J."/>
        </authorList>
    </citation>
    <scope>NUCLEOTIDE SEQUENCE [LARGE SCALE GENOMIC DNA]</scope>
    <source>
        <strain evidence="3">ATCC 9817</strain>
    </source>
</reference>
<evidence type="ECO:0000313" key="2">
    <source>
        <dbReference type="EMBL" id="AVQ17897.1"/>
    </source>
</evidence>
<evidence type="ECO:0000313" key="3">
    <source>
        <dbReference type="Proteomes" id="UP000240258"/>
    </source>
</evidence>
<protein>
    <submittedName>
        <fullName evidence="2">PRD domain-containing protein</fullName>
    </submittedName>
</protein>
<keyword evidence="3" id="KW-1185">Reference proteome</keyword>
<accession>A0ABN5J8E8</accession>